<dbReference type="InterPro" id="IPR017927">
    <property type="entry name" value="FAD-bd_FR_type"/>
</dbReference>
<name>A0A1D8UV30_9PROT</name>
<dbReference type="STRING" id="153496.A0U89_10520"/>
<dbReference type="InterPro" id="IPR013113">
    <property type="entry name" value="SIP_FAD-bd"/>
</dbReference>
<proteinExistence type="inferred from homology"/>
<dbReference type="PANTHER" id="PTHR30157">
    <property type="entry name" value="FERRIC REDUCTASE, NADPH-DEPENDENT"/>
    <property type="match status" value="1"/>
</dbReference>
<dbReference type="Proteomes" id="UP000179145">
    <property type="component" value="Chromosome"/>
</dbReference>
<dbReference type="Gene3D" id="2.40.30.10">
    <property type="entry name" value="Translation factors"/>
    <property type="match status" value="1"/>
</dbReference>
<organism evidence="2 3">
    <name type="scientific">Kozakia baliensis</name>
    <dbReference type="NCBI Taxonomy" id="153496"/>
    <lineage>
        <taxon>Bacteria</taxon>
        <taxon>Pseudomonadati</taxon>
        <taxon>Pseudomonadota</taxon>
        <taxon>Alphaproteobacteria</taxon>
        <taxon>Acetobacterales</taxon>
        <taxon>Acetobacteraceae</taxon>
        <taxon>Kozakia</taxon>
    </lineage>
</organism>
<comment type="similarity">
    <text evidence="1">Belongs to the SIP oxidoreductase family.</text>
</comment>
<accession>A0A1D8UV30</accession>
<dbReference type="Pfam" id="PF04954">
    <property type="entry name" value="SIP"/>
    <property type="match status" value="1"/>
</dbReference>
<dbReference type="AlphaFoldDB" id="A0A1D8UV30"/>
<dbReference type="CDD" id="cd06193">
    <property type="entry name" value="siderophore_interacting"/>
    <property type="match status" value="1"/>
</dbReference>
<dbReference type="KEGG" id="kba:A0U89_10520"/>
<evidence type="ECO:0000256" key="1">
    <source>
        <dbReference type="ARBA" id="ARBA00035644"/>
    </source>
</evidence>
<gene>
    <name evidence="2" type="ORF">A0U89_10520</name>
</gene>
<evidence type="ECO:0000313" key="2">
    <source>
        <dbReference type="EMBL" id="AOX17502.1"/>
    </source>
</evidence>
<dbReference type="Gene3D" id="3.40.50.80">
    <property type="entry name" value="Nucleotide-binding domain of ferredoxin-NADP reductase (FNR) module"/>
    <property type="match status" value="1"/>
</dbReference>
<dbReference type="PANTHER" id="PTHR30157:SF0">
    <property type="entry name" value="NADPH-DEPENDENT FERRIC-CHELATE REDUCTASE"/>
    <property type="match status" value="1"/>
</dbReference>
<dbReference type="PROSITE" id="PS51384">
    <property type="entry name" value="FAD_FR"/>
    <property type="match status" value="1"/>
</dbReference>
<dbReference type="InterPro" id="IPR017938">
    <property type="entry name" value="Riboflavin_synthase-like_b-brl"/>
</dbReference>
<dbReference type="InterPro" id="IPR039374">
    <property type="entry name" value="SIP_fam"/>
</dbReference>
<dbReference type="RefSeq" id="WP_070403087.1">
    <property type="nucleotide sequence ID" value="NZ_BJVW01000001.1"/>
</dbReference>
<dbReference type="eggNOG" id="COG2375">
    <property type="taxonomic scope" value="Bacteria"/>
</dbReference>
<dbReference type="InterPro" id="IPR039261">
    <property type="entry name" value="FNR_nucleotide-bd"/>
</dbReference>
<dbReference type="EMBL" id="CP014674">
    <property type="protein sequence ID" value="AOX17502.1"/>
    <property type="molecule type" value="Genomic_DNA"/>
</dbReference>
<keyword evidence="3" id="KW-1185">Reference proteome</keyword>
<dbReference type="OrthoDB" id="9814826at2"/>
<reference evidence="2 3" key="1">
    <citation type="journal article" date="2016" name="Microb. Cell Fact.">
        <title>Dissection of exopolysaccharide biosynthesis in Kozakia baliensis.</title>
        <authorList>
            <person name="Brandt J.U."/>
            <person name="Jakob F."/>
            <person name="Behr J."/>
            <person name="Geissler A.J."/>
            <person name="Vogel R.F."/>
        </authorList>
    </citation>
    <scope>NUCLEOTIDE SEQUENCE [LARGE SCALE GENOMIC DNA]</scope>
    <source>
        <strain evidence="2 3">DSM 14400</strain>
    </source>
</reference>
<dbReference type="InterPro" id="IPR007037">
    <property type="entry name" value="SIP_rossman_dom"/>
</dbReference>
<dbReference type="Pfam" id="PF08021">
    <property type="entry name" value="FAD_binding_9"/>
    <property type="match status" value="1"/>
</dbReference>
<sequence length="269" mass="29997">MNFPTRTPLRVRHPLRRRLAQVSRIEQISPLMRRIIFSGKDLEGFVTAAADDHIKLFFPLPGQDQPTFPEIGPDGRLIPDPNIIARDYTPRRFDPQTHELTIEFVLHGEGPAASWAAQAQPGQWLGIGGPRGSFLVPEDYAAYLLIGDETALPAIARRLEEAAPGTNMTAIIEIANAREERPLPTRADARILWCHRNEAPANDSTILLDALKNFALPSKDTHVWIATEIETARRLRDYLETEEALPHAQIRSAGYWRHGAAEGDDGIGN</sequence>
<protein>
    <submittedName>
        <fullName evidence="2">NADPH-dependent ferric siderophore reductase</fullName>
    </submittedName>
</protein>
<dbReference type="GO" id="GO:0016491">
    <property type="term" value="F:oxidoreductase activity"/>
    <property type="evidence" value="ECO:0007669"/>
    <property type="project" value="InterPro"/>
</dbReference>
<evidence type="ECO:0000313" key="3">
    <source>
        <dbReference type="Proteomes" id="UP000179145"/>
    </source>
</evidence>
<dbReference type="SUPFAM" id="SSF63380">
    <property type="entry name" value="Riboflavin synthase domain-like"/>
    <property type="match status" value="1"/>
</dbReference>